<evidence type="ECO:0000256" key="2">
    <source>
        <dbReference type="ARBA" id="ARBA00007033"/>
    </source>
</evidence>
<evidence type="ECO:0000313" key="7">
    <source>
        <dbReference type="EMBL" id="KAH7375589.1"/>
    </source>
</evidence>
<evidence type="ECO:0000313" key="8">
    <source>
        <dbReference type="Proteomes" id="UP000813385"/>
    </source>
</evidence>
<dbReference type="InterPro" id="IPR029044">
    <property type="entry name" value="Nucleotide-diphossugar_trans"/>
</dbReference>
<keyword evidence="5" id="KW-0812">Transmembrane</keyword>
<feature type="domain" description="Nucleotide-diphospho-sugar transferase" evidence="6">
    <location>
        <begin position="163"/>
        <end position="289"/>
    </location>
</feature>
<keyword evidence="8" id="KW-1185">Reference proteome</keyword>
<evidence type="ECO:0000256" key="1">
    <source>
        <dbReference type="ARBA" id="ARBA00005664"/>
    </source>
</evidence>
<dbReference type="GO" id="GO:0016757">
    <property type="term" value="F:glycosyltransferase activity"/>
    <property type="evidence" value="ECO:0007669"/>
    <property type="project" value="UniProtKB-KW"/>
</dbReference>
<evidence type="ECO:0000256" key="3">
    <source>
        <dbReference type="ARBA" id="ARBA00022676"/>
    </source>
</evidence>
<dbReference type="InterPro" id="IPR008630">
    <property type="entry name" value="Glyco_trans_34"/>
</dbReference>
<proteinExistence type="inferred from homology"/>
<protein>
    <recommendedName>
        <fullName evidence="6">Nucleotide-diphospho-sugar transferase domain-containing protein</fullName>
    </recommendedName>
</protein>
<dbReference type="GO" id="GO:0000139">
    <property type="term" value="C:Golgi membrane"/>
    <property type="evidence" value="ECO:0007669"/>
    <property type="project" value="TreeGrafter"/>
</dbReference>
<sequence length="361" mass="42041">MVRFRCLPVQHWRRAWIIPLLAINVLGLAYYFSRGHVQPRFHGMTSGFSKHYPSPVPGVQGFAQTIADLWKPYVHPLDNTTFTTKSGRRYDLDPTHKHWDKPLGKDVVIIDVDTRYDPGNGPVLEGKNMNYRTAGRMNHYIYSLIHGYDYKLIHAPEYWYRHQTWVKVPMMMEALKDHKFVVFLDADAIFSEPQMPIEWLLTLWNIHDDILVALAEDIYKKTNLDRQGLLLWNTGFVIAQNSPRTLELFQSWKDCPSDREFPGCSHWNKKFAHEQAAFGNYLRYKYNTTDELRMIPCLDGNGSQYIPEKEECGGQFVQHLWSSKDVTITDLQQLVATALSRQIKDGDIARMFDALVRPIHV</sequence>
<evidence type="ECO:0000256" key="4">
    <source>
        <dbReference type="ARBA" id="ARBA00022679"/>
    </source>
</evidence>
<gene>
    <name evidence="7" type="ORF">B0T11DRAFT_10778</name>
</gene>
<keyword evidence="5" id="KW-1133">Transmembrane helix</keyword>
<evidence type="ECO:0000259" key="6">
    <source>
        <dbReference type="Pfam" id="PF03407"/>
    </source>
</evidence>
<accession>A0A8K0X8P6</accession>
<comment type="caution">
    <text evidence="7">The sequence shown here is derived from an EMBL/GenBank/DDBJ whole genome shotgun (WGS) entry which is preliminary data.</text>
</comment>
<dbReference type="AlphaFoldDB" id="A0A8K0X8P6"/>
<name>A0A8K0X8P6_9PEZI</name>
<comment type="similarity">
    <text evidence="1">Belongs to the glycosyltransferase 34 family.</text>
</comment>
<evidence type="ECO:0000256" key="5">
    <source>
        <dbReference type="SAM" id="Phobius"/>
    </source>
</evidence>
<keyword evidence="3" id="KW-0328">Glycosyltransferase</keyword>
<comment type="similarity">
    <text evidence="2">Belongs to the glycosyltransferase 77 family.</text>
</comment>
<dbReference type="GO" id="GO:0006487">
    <property type="term" value="P:protein N-linked glycosylation"/>
    <property type="evidence" value="ECO:0007669"/>
    <property type="project" value="TreeGrafter"/>
</dbReference>
<dbReference type="Pfam" id="PF03407">
    <property type="entry name" value="Nucleotid_trans"/>
    <property type="match status" value="1"/>
</dbReference>
<organism evidence="7 8">
    <name type="scientific">Plectosphaerella cucumerina</name>
    <dbReference type="NCBI Taxonomy" id="40658"/>
    <lineage>
        <taxon>Eukaryota</taxon>
        <taxon>Fungi</taxon>
        <taxon>Dikarya</taxon>
        <taxon>Ascomycota</taxon>
        <taxon>Pezizomycotina</taxon>
        <taxon>Sordariomycetes</taxon>
        <taxon>Hypocreomycetidae</taxon>
        <taxon>Glomerellales</taxon>
        <taxon>Plectosphaerellaceae</taxon>
        <taxon>Plectosphaerella</taxon>
    </lineage>
</organism>
<dbReference type="InterPro" id="IPR005069">
    <property type="entry name" value="Nucl-diP-sugar_transferase"/>
</dbReference>
<dbReference type="OrthoDB" id="3763672at2759"/>
<keyword evidence="5" id="KW-0472">Membrane</keyword>
<reference evidence="7" key="1">
    <citation type="journal article" date="2021" name="Nat. Commun.">
        <title>Genetic determinants of endophytism in the Arabidopsis root mycobiome.</title>
        <authorList>
            <person name="Mesny F."/>
            <person name="Miyauchi S."/>
            <person name="Thiergart T."/>
            <person name="Pickel B."/>
            <person name="Atanasova L."/>
            <person name="Karlsson M."/>
            <person name="Huettel B."/>
            <person name="Barry K.W."/>
            <person name="Haridas S."/>
            <person name="Chen C."/>
            <person name="Bauer D."/>
            <person name="Andreopoulos W."/>
            <person name="Pangilinan J."/>
            <person name="LaButti K."/>
            <person name="Riley R."/>
            <person name="Lipzen A."/>
            <person name="Clum A."/>
            <person name="Drula E."/>
            <person name="Henrissat B."/>
            <person name="Kohler A."/>
            <person name="Grigoriev I.V."/>
            <person name="Martin F.M."/>
            <person name="Hacquard S."/>
        </authorList>
    </citation>
    <scope>NUCLEOTIDE SEQUENCE</scope>
    <source>
        <strain evidence="7">MPI-CAGE-AT-0016</strain>
    </source>
</reference>
<dbReference type="EMBL" id="JAGPXD010000001">
    <property type="protein sequence ID" value="KAH7375589.1"/>
    <property type="molecule type" value="Genomic_DNA"/>
</dbReference>
<dbReference type="PANTHER" id="PTHR31306">
    <property type="entry name" value="ALPHA-1,6-MANNOSYLTRANSFERASE MNN11-RELATED"/>
    <property type="match status" value="1"/>
</dbReference>
<feature type="transmembrane region" description="Helical" evidence="5">
    <location>
        <begin position="12"/>
        <end position="32"/>
    </location>
</feature>
<dbReference type="PANTHER" id="PTHR31306:SF3">
    <property type="entry name" value="NUCLEOTIDE-DIPHOSPHO-SUGAR TRANSFERASE DOMAIN-CONTAINING PROTEIN"/>
    <property type="match status" value="1"/>
</dbReference>
<dbReference type="Proteomes" id="UP000813385">
    <property type="component" value="Unassembled WGS sequence"/>
</dbReference>
<dbReference type="Gene3D" id="3.90.550.10">
    <property type="entry name" value="Spore Coat Polysaccharide Biosynthesis Protein SpsA, Chain A"/>
    <property type="match status" value="1"/>
</dbReference>
<keyword evidence="4" id="KW-0808">Transferase</keyword>